<name>A0A974GXH6_SEDHY</name>
<keyword evidence="2" id="KW-0479">Metal-binding</keyword>
<proteinExistence type="inferred from homology"/>
<dbReference type="AlphaFoldDB" id="A0A974GXH6"/>
<organism evidence="4 5">
    <name type="scientific">Sedimentibacter hydroxybenzoicus DSM 7310</name>
    <dbReference type="NCBI Taxonomy" id="1123245"/>
    <lineage>
        <taxon>Bacteria</taxon>
        <taxon>Bacillati</taxon>
        <taxon>Bacillota</taxon>
        <taxon>Tissierellia</taxon>
        <taxon>Sedimentibacter</taxon>
    </lineage>
</organism>
<feature type="domain" description="Fumarylacetoacetase-like C-terminal" evidence="3">
    <location>
        <begin position="86"/>
        <end position="296"/>
    </location>
</feature>
<accession>A0A974GXH6</accession>
<dbReference type="InterPro" id="IPR051121">
    <property type="entry name" value="FAH"/>
</dbReference>
<dbReference type="GO" id="GO:0046872">
    <property type="term" value="F:metal ion binding"/>
    <property type="evidence" value="ECO:0007669"/>
    <property type="project" value="UniProtKB-KW"/>
</dbReference>
<dbReference type="Pfam" id="PF01557">
    <property type="entry name" value="FAA_hydrolase"/>
    <property type="match status" value="1"/>
</dbReference>
<comment type="similarity">
    <text evidence="1">Belongs to the FAH family.</text>
</comment>
<dbReference type="GO" id="GO:0016853">
    <property type="term" value="F:isomerase activity"/>
    <property type="evidence" value="ECO:0007669"/>
    <property type="project" value="UniProtKB-ARBA"/>
</dbReference>
<sequence length="297" mass="33474">MYLLTYIYKDKEYIGFLDEERKGIIPASRIFLELNIDEPKDMLSLIDIFDNVGSEKIKKALHSCKSEITLNMVKISAPIPYPRRNIFCLGKNYLDHVHEVKNLKNVNADVPKNPIYFSKVAYPAIGHEDFIDSHFPIVKDLDYEVELAVVIGKKCKNVSKEEAESVIFGYTICNDISARDLQQEHIQWHKGKSVDTFTPLGPYIAHKTNISFPPCLEIKSYVNGELRQNSNTNQLIFDIPTIISDLSSCITLYPGDIILTGTPAGVGAGFNPPNYLKQGDVVRCYIENIGELSNAVK</sequence>
<protein>
    <submittedName>
        <fullName evidence="4">Fumarylacetoacetate hydrolase family protein</fullName>
    </submittedName>
</protein>
<dbReference type="Gene3D" id="3.90.850.10">
    <property type="entry name" value="Fumarylacetoacetase-like, C-terminal domain"/>
    <property type="match status" value="1"/>
</dbReference>
<evidence type="ECO:0000313" key="5">
    <source>
        <dbReference type="Proteomes" id="UP000611629"/>
    </source>
</evidence>
<dbReference type="RefSeq" id="WP_179238922.1">
    <property type="nucleotide sequence ID" value="NZ_JACBNQ010000018.1"/>
</dbReference>
<dbReference type="Proteomes" id="UP000611629">
    <property type="component" value="Unassembled WGS sequence"/>
</dbReference>
<dbReference type="GO" id="GO:0016787">
    <property type="term" value="F:hydrolase activity"/>
    <property type="evidence" value="ECO:0007669"/>
    <property type="project" value="UniProtKB-KW"/>
</dbReference>
<dbReference type="FunFam" id="3.90.850.10:FF:000002">
    <property type="entry name" value="2-hydroxyhepta-2,4-diene-1,7-dioate isomerase"/>
    <property type="match status" value="1"/>
</dbReference>
<dbReference type="InterPro" id="IPR011234">
    <property type="entry name" value="Fumarylacetoacetase-like_C"/>
</dbReference>
<reference evidence="4" key="1">
    <citation type="submission" date="2020-07" db="EMBL/GenBank/DDBJ databases">
        <title>Genomic analysis of a strain of Sedimentibacter Hydroxybenzoicus DSM7310.</title>
        <authorList>
            <person name="Ma S."/>
        </authorList>
    </citation>
    <scope>NUCLEOTIDE SEQUENCE</scope>
    <source>
        <strain evidence="4">DSM 7310</strain>
    </source>
</reference>
<gene>
    <name evidence="4" type="ORF">HZF24_13790</name>
</gene>
<dbReference type="SUPFAM" id="SSF56529">
    <property type="entry name" value="FAH"/>
    <property type="match status" value="1"/>
</dbReference>
<dbReference type="EMBL" id="JACBNQ010000018">
    <property type="protein sequence ID" value="NYB75216.1"/>
    <property type="molecule type" value="Genomic_DNA"/>
</dbReference>
<evidence type="ECO:0000259" key="3">
    <source>
        <dbReference type="Pfam" id="PF01557"/>
    </source>
</evidence>
<comment type="caution">
    <text evidence="4">The sequence shown here is derived from an EMBL/GenBank/DDBJ whole genome shotgun (WGS) entry which is preliminary data.</text>
</comment>
<evidence type="ECO:0000313" key="4">
    <source>
        <dbReference type="EMBL" id="NYB75216.1"/>
    </source>
</evidence>
<dbReference type="GO" id="GO:0019752">
    <property type="term" value="P:carboxylic acid metabolic process"/>
    <property type="evidence" value="ECO:0007669"/>
    <property type="project" value="UniProtKB-ARBA"/>
</dbReference>
<evidence type="ECO:0000256" key="1">
    <source>
        <dbReference type="ARBA" id="ARBA00010211"/>
    </source>
</evidence>
<dbReference type="PANTHER" id="PTHR42796:SF4">
    <property type="entry name" value="FUMARYLACETOACETATE HYDROLASE DOMAIN-CONTAINING PROTEIN 2A"/>
    <property type="match status" value="1"/>
</dbReference>
<dbReference type="InterPro" id="IPR036663">
    <property type="entry name" value="Fumarylacetoacetase_C_sf"/>
</dbReference>
<keyword evidence="4" id="KW-0378">Hydrolase</keyword>
<keyword evidence="5" id="KW-1185">Reference proteome</keyword>
<evidence type="ECO:0000256" key="2">
    <source>
        <dbReference type="ARBA" id="ARBA00022723"/>
    </source>
</evidence>
<dbReference type="PANTHER" id="PTHR42796">
    <property type="entry name" value="FUMARYLACETOACETATE HYDROLASE DOMAIN-CONTAINING PROTEIN 2A-RELATED"/>
    <property type="match status" value="1"/>
</dbReference>